<dbReference type="AlphaFoldDB" id="A0A370X9C7"/>
<reference evidence="1 2" key="1">
    <citation type="submission" date="2018-07" db="EMBL/GenBank/DDBJ databases">
        <title>Dyella monticola sp. nov. and Dyella psychrodurans sp. nov. isolated from monsoon evergreen broad-leaved forest soil of Dinghu Mountain, China.</title>
        <authorList>
            <person name="Gao Z."/>
            <person name="Qiu L."/>
        </authorList>
    </citation>
    <scope>NUCLEOTIDE SEQUENCE [LARGE SCALE GENOMIC DNA]</scope>
    <source>
        <strain evidence="1 2">4G-K06</strain>
    </source>
</reference>
<gene>
    <name evidence="1" type="ORF">DWU98_03600</name>
</gene>
<evidence type="ECO:0000313" key="1">
    <source>
        <dbReference type="EMBL" id="RDS85033.1"/>
    </source>
</evidence>
<keyword evidence="2" id="KW-1185">Reference proteome</keyword>
<evidence type="ECO:0000313" key="2">
    <source>
        <dbReference type="Proteomes" id="UP000254258"/>
    </source>
</evidence>
<name>A0A370X9C7_9GAMM</name>
<accession>A0A370X9C7</accession>
<comment type="caution">
    <text evidence="1">The sequence shown here is derived from an EMBL/GenBank/DDBJ whole genome shotgun (WGS) entry which is preliminary data.</text>
</comment>
<organism evidence="1 2">
    <name type="scientific">Dyella monticola</name>
    <dbReference type="NCBI Taxonomy" id="1927958"/>
    <lineage>
        <taxon>Bacteria</taxon>
        <taxon>Pseudomonadati</taxon>
        <taxon>Pseudomonadota</taxon>
        <taxon>Gammaproteobacteria</taxon>
        <taxon>Lysobacterales</taxon>
        <taxon>Rhodanobacteraceae</taxon>
        <taxon>Dyella</taxon>
    </lineage>
</organism>
<proteinExistence type="predicted"/>
<dbReference type="EMBL" id="QRBE01000001">
    <property type="protein sequence ID" value="RDS85033.1"/>
    <property type="molecule type" value="Genomic_DNA"/>
</dbReference>
<dbReference type="Proteomes" id="UP000254258">
    <property type="component" value="Unassembled WGS sequence"/>
</dbReference>
<protein>
    <submittedName>
        <fullName evidence="1">Uncharacterized protein</fullName>
    </submittedName>
</protein>
<sequence>MRIQVVTEPGKVKKRLLELLADCETYSWVSAWVTSNEVITEALSQHHKMARLVIGTDRYITSP</sequence>